<dbReference type="AlphaFoldDB" id="A0AAD5LTD0"/>
<evidence type="ECO:0008006" key="4">
    <source>
        <dbReference type="Google" id="ProtNLM"/>
    </source>
</evidence>
<feature type="region of interest" description="Disordered" evidence="1">
    <location>
        <begin position="1"/>
        <end position="95"/>
    </location>
</feature>
<name>A0AAD5LTD0_PARTN</name>
<proteinExistence type="predicted"/>
<dbReference type="Proteomes" id="UP001196413">
    <property type="component" value="Unassembled WGS sequence"/>
</dbReference>
<sequence length="152" mass="16546">MTDPAAGLVKAGVTETPQLAGESKKTPKSGEIPSQAKEDGGSVQDESLNVDEKASQKEDVNRNPLTAGSADQDNDSMDTGADAITEPSKATDLQDLEKEDWYHGCLPFEDIVGLLKANGDFLIRELEPEGDRMAMVISWEILQHHIRPFHES</sequence>
<dbReference type="SUPFAM" id="SSF55550">
    <property type="entry name" value="SH2 domain"/>
    <property type="match status" value="1"/>
</dbReference>
<dbReference type="Gene3D" id="3.30.505.10">
    <property type="entry name" value="SH2 domain"/>
    <property type="match status" value="1"/>
</dbReference>
<evidence type="ECO:0000313" key="3">
    <source>
        <dbReference type="Proteomes" id="UP001196413"/>
    </source>
</evidence>
<keyword evidence="3" id="KW-1185">Reference proteome</keyword>
<protein>
    <recommendedName>
        <fullName evidence="4">SH2 domain-containing protein</fullName>
    </recommendedName>
</protein>
<dbReference type="EMBL" id="JAHQIW010000171">
    <property type="protein sequence ID" value="KAJ1346442.1"/>
    <property type="molecule type" value="Genomic_DNA"/>
</dbReference>
<gene>
    <name evidence="2" type="ORF">KIN20_001221</name>
</gene>
<feature type="compositionally biased region" description="Basic and acidic residues" evidence="1">
    <location>
        <begin position="50"/>
        <end position="61"/>
    </location>
</feature>
<comment type="caution">
    <text evidence="2">The sequence shown here is derived from an EMBL/GenBank/DDBJ whole genome shotgun (WGS) entry which is preliminary data.</text>
</comment>
<organism evidence="2 3">
    <name type="scientific">Parelaphostrongylus tenuis</name>
    <name type="common">Meningeal worm</name>
    <dbReference type="NCBI Taxonomy" id="148309"/>
    <lineage>
        <taxon>Eukaryota</taxon>
        <taxon>Metazoa</taxon>
        <taxon>Ecdysozoa</taxon>
        <taxon>Nematoda</taxon>
        <taxon>Chromadorea</taxon>
        <taxon>Rhabditida</taxon>
        <taxon>Rhabditina</taxon>
        <taxon>Rhabditomorpha</taxon>
        <taxon>Strongyloidea</taxon>
        <taxon>Metastrongylidae</taxon>
        <taxon>Parelaphostrongylus</taxon>
    </lineage>
</organism>
<reference evidence="2" key="1">
    <citation type="submission" date="2021-06" db="EMBL/GenBank/DDBJ databases">
        <title>Parelaphostrongylus tenuis whole genome reference sequence.</title>
        <authorList>
            <person name="Garwood T.J."/>
            <person name="Larsen P.A."/>
            <person name="Fountain-Jones N.M."/>
            <person name="Garbe J.R."/>
            <person name="Macchietto M.G."/>
            <person name="Kania S.A."/>
            <person name="Gerhold R.W."/>
            <person name="Richards J.E."/>
            <person name="Wolf T.M."/>
        </authorList>
    </citation>
    <scope>NUCLEOTIDE SEQUENCE</scope>
    <source>
        <strain evidence="2">MNPRO001-30</strain>
        <tissue evidence="2">Meninges</tissue>
    </source>
</reference>
<evidence type="ECO:0000256" key="1">
    <source>
        <dbReference type="SAM" id="MobiDB-lite"/>
    </source>
</evidence>
<accession>A0AAD5LTD0</accession>
<dbReference type="InterPro" id="IPR036860">
    <property type="entry name" value="SH2_dom_sf"/>
</dbReference>
<evidence type="ECO:0000313" key="2">
    <source>
        <dbReference type="EMBL" id="KAJ1346442.1"/>
    </source>
</evidence>